<dbReference type="GO" id="GO:0008757">
    <property type="term" value="F:S-adenosylmethionine-dependent methyltransferase activity"/>
    <property type="evidence" value="ECO:0007669"/>
    <property type="project" value="InterPro"/>
</dbReference>
<dbReference type="AlphaFoldDB" id="A0A2U3N2T2"/>
<dbReference type="CDD" id="cd02440">
    <property type="entry name" value="AdoMet_MTases"/>
    <property type="match status" value="1"/>
</dbReference>
<evidence type="ECO:0000313" key="3">
    <source>
        <dbReference type="Proteomes" id="UP000245974"/>
    </source>
</evidence>
<sequence length="207" mass="23922">MGVEIKTHWEHIYSTHLNDELSWYQAHATVSLELLKKLGLDKDAHIIDIGGGASVLVDELIDAGFHHLTVLDLSEHALNISQKRLESQAEQVNWKIANIIEIEFPEQCFDLWHDRAVFHFLIDPDDREQYLKKAEKSVKKNGFLIVATFAEDGPKKCSGLEIRRYSIDDLKQLFELHDFKLLQSKKEVHLTPAGNQQKFNYCVFQKL</sequence>
<dbReference type="InterPro" id="IPR029063">
    <property type="entry name" value="SAM-dependent_MTases_sf"/>
</dbReference>
<dbReference type="OrthoDB" id="9788660at2"/>
<keyword evidence="2" id="KW-0808">Transferase</keyword>
<dbReference type="EMBL" id="OOGT01000198">
    <property type="protein sequence ID" value="SPL71978.1"/>
    <property type="molecule type" value="Genomic_DNA"/>
</dbReference>
<gene>
    <name evidence="2" type="ORF">KPC_3156</name>
</gene>
<evidence type="ECO:0000313" key="2">
    <source>
        <dbReference type="EMBL" id="SPL71978.1"/>
    </source>
</evidence>
<dbReference type="PANTHER" id="PTHR12843:SF5">
    <property type="entry name" value="EEF1A LYSINE METHYLTRANSFERASE 2"/>
    <property type="match status" value="1"/>
</dbReference>
<name>A0A2U3N2T2_9GAMM</name>
<dbReference type="GO" id="GO:0032259">
    <property type="term" value="P:methylation"/>
    <property type="evidence" value="ECO:0007669"/>
    <property type="project" value="UniProtKB-KW"/>
</dbReference>
<protein>
    <submittedName>
        <fullName evidence="2">Ubiquinone/menaquinone biosynthesis methyltransferase</fullName>
    </submittedName>
</protein>
<keyword evidence="3" id="KW-1185">Reference proteome</keyword>
<dbReference type="Proteomes" id="UP000245974">
    <property type="component" value="Unassembled WGS sequence"/>
</dbReference>
<dbReference type="InParanoid" id="A0A2U3N2T2"/>
<dbReference type="SUPFAM" id="SSF53335">
    <property type="entry name" value="S-adenosyl-L-methionine-dependent methyltransferases"/>
    <property type="match status" value="1"/>
</dbReference>
<dbReference type="Gene3D" id="3.40.50.150">
    <property type="entry name" value="Vaccinia Virus protein VP39"/>
    <property type="match status" value="1"/>
</dbReference>
<feature type="domain" description="Methyltransferase type 11" evidence="1">
    <location>
        <begin position="48"/>
        <end position="146"/>
    </location>
</feature>
<reference evidence="3" key="1">
    <citation type="submission" date="2018-03" db="EMBL/GenBank/DDBJ databases">
        <authorList>
            <person name="Blom J."/>
        </authorList>
    </citation>
    <scope>NUCLEOTIDE SEQUENCE [LARGE SCALE GENOMIC DNA]</scope>
    <source>
        <strain evidence="3">KPC-SM-21</strain>
    </source>
</reference>
<dbReference type="RefSeq" id="WP_121975391.1">
    <property type="nucleotide sequence ID" value="NZ_OOGT01000198.1"/>
</dbReference>
<dbReference type="PANTHER" id="PTHR12843">
    <property type="entry name" value="PROTEIN-LYSINE N-METHYLTRANSFERASE METTL10"/>
    <property type="match status" value="1"/>
</dbReference>
<organism evidence="2 3">
    <name type="scientific">Acinetobacter stercoris</name>
    <dbReference type="NCBI Taxonomy" id="2126983"/>
    <lineage>
        <taxon>Bacteria</taxon>
        <taxon>Pseudomonadati</taxon>
        <taxon>Pseudomonadota</taxon>
        <taxon>Gammaproteobacteria</taxon>
        <taxon>Moraxellales</taxon>
        <taxon>Moraxellaceae</taxon>
        <taxon>Acinetobacter</taxon>
    </lineage>
</organism>
<evidence type="ECO:0000259" key="1">
    <source>
        <dbReference type="Pfam" id="PF08241"/>
    </source>
</evidence>
<proteinExistence type="predicted"/>
<keyword evidence="2" id="KW-0830">Ubiquinone</keyword>
<dbReference type="Pfam" id="PF08241">
    <property type="entry name" value="Methyltransf_11"/>
    <property type="match status" value="1"/>
</dbReference>
<dbReference type="InterPro" id="IPR013216">
    <property type="entry name" value="Methyltransf_11"/>
</dbReference>
<keyword evidence="2" id="KW-0489">Methyltransferase</keyword>
<accession>A0A2U3N2T2</accession>